<dbReference type="SUPFAM" id="SSF54695">
    <property type="entry name" value="POZ domain"/>
    <property type="match status" value="1"/>
</dbReference>
<feature type="domain" description="BTB" evidence="2">
    <location>
        <begin position="25"/>
        <end position="134"/>
    </location>
</feature>
<feature type="compositionally biased region" description="Pro residues" evidence="1">
    <location>
        <begin position="13"/>
        <end position="23"/>
    </location>
</feature>
<dbReference type="EMBL" id="BPQB01000017">
    <property type="protein sequence ID" value="GJE90667.1"/>
    <property type="molecule type" value="Genomic_DNA"/>
</dbReference>
<dbReference type="Gene3D" id="3.30.710.10">
    <property type="entry name" value="Potassium Channel Kv1.1, Chain A"/>
    <property type="match status" value="1"/>
</dbReference>
<evidence type="ECO:0000256" key="1">
    <source>
        <dbReference type="SAM" id="MobiDB-lite"/>
    </source>
</evidence>
<feature type="region of interest" description="Disordered" evidence="1">
    <location>
        <begin position="1"/>
        <end position="23"/>
    </location>
</feature>
<gene>
    <name evidence="3" type="ORF">PsYK624_068110</name>
</gene>
<dbReference type="Pfam" id="PF00651">
    <property type="entry name" value="BTB"/>
    <property type="match status" value="1"/>
</dbReference>
<dbReference type="SMART" id="SM00225">
    <property type="entry name" value="BTB"/>
    <property type="match status" value="1"/>
</dbReference>
<dbReference type="InterPro" id="IPR000210">
    <property type="entry name" value="BTB/POZ_dom"/>
</dbReference>
<sequence length="265" mass="29437">MSSPPSSTETAPPSSPTPFPDVPFPDIILQSSGGVEYHMCKRTLAQASPVFADMLSLPQPHSTSAAADEKRDGVSVIALTEPAADLDILLQYCIPQISPTLDDLSTVARLLEGARKYQVDRATKAARTALVCFAQNEPVKAYTVASRYSLEDEVRAAAQCCLRILLESLITASIDDLDGITLQAFRNLLIYRKSCASAVVSRITSWAWIDEYRRKSPADRVLWFQNCYNCDVLVTRKDCFWRAASSKKWWNELMEDIAKRLASHT</sequence>
<proteinExistence type="predicted"/>
<comment type="caution">
    <text evidence="3">The sequence shown here is derived from an EMBL/GenBank/DDBJ whole genome shotgun (WGS) entry which is preliminary data.</text>
</comment>
<reference evidence="3 4" key="1">
    <citation type="submission" date="2021-08" db="EMBL/GenBank/DDBJ databases">
        <title>Draft Genome Sequence of Phanerochaete sordida strain YK-624.</title>
        <authorList>
            <person name="Mori T."/>
            <person name="Dohra H."/>
            <person name="Suzuki T."/>
            <person name="Kawagishi H."/>
            <person name="Hirai H."/>
        </authorList>
    </citation>
    <scope>NUCLEOTIDE SEQUENCE [LARGE SCALE GENOMIC DNA]</scope>
    <source>
        <strain evidence="3 4">YK-624</strain>
    </source>
</reference>
<name>A0A9P3G7F9_9APHY</name>
<organism evidence="3 4">
    <name type="scientific">Phanerochaete sordida</name>
    <dbReference type="NCBI Taxonomy" id="48140"/>
    <lineage>
        <taxon>Eukaryota</taxon>
        <taxon>Fungi</taxon>
        <taxon>Dikarya</taxon>
        <taxon>Basidiomycota</taxon>
        <taxon>Agaricomycotina</taxon>
        <taxon>Agaricomycetes</taxon>
        <taxon>Polyporales</taxon>
        <taxon>Phanerochaetaceae</taxon>
        <taxon>Phanerochaete</taxon>
    </lineage>
</organism>
<accession>A0A9P3G7F9</accession>
<dbReference type="Proteomes" id="UP000703269">
    <property type="component" value="Unassembled WGS sequence"/>
</dbReference>
<dbReference type="AlphaFoldDB" id="A0A9P3G7F9"/>
<dbReference type="InterPro" id="IPR011333">
    <property type="entry name" value="SKP1/BTB/POZ_sf"/>
</dbReference>
<evidence type="ECO:0000259" key="2">
    <source>
        <dbReference type="SMART" id="SM00225"/>
    </source>
</evidence>
<evidence type="ECO:0000313" key="3">
    <source>
        <dbReference type="EMBL" id="GJE90667.1"/>
    </source>
</evidence>
<dbReference type="OrthoDB" id="6359816at2759"/>
<keyword evidence="4" id="KW-1185">Reference proteome</keyword>
<feature type="compositionally biased region" description="Low complexity" evidence="1">
    <location>
        <begin position="1"/>
        <end position="12"/>
    </location>
</feature>
<protein>
    <recommendedName>
        <fullName evidence="2">BTB domain-containing protein</fullName>
    </recommendedName>
</protein>
<evidence type="ECO:0000313" key="4">
    <source>
        <dbReference type="Proteomes" id="UP000703269"/>
    </source>
</evidence>